<gene>
    <name evidence="1" type="ORF">DI632_04495</name>
</gene>
<accession>A0A2W4ZDX3</accession>
<comment type="caution">
    <text evidence="1">The sequence shown here is derived from an EMBL/GenBank/DDBJ whole genome shotgun (WGS) entry which is preliminary data.</text>
</comment>
<proteinExistence type="predicted"/>
<evidence type="ECO:0008006" key="3">
    <source>
        <dbReference type="Google" id="ProtNLM"/>
    </source>
</evidence>
<name>A0A2W4ZDX3_9SPHN</name>
<reference evidence="1 2" key="1">
    <citation type="submission" date="2017-08" db="EMBL/GenBank/DDBJ databases">
        <title>Infants hospitalized years apart are colonized by the same room-sourced microbial strains.</title>
        <authorList>
            <person name="Brooks B."/>
            <person name="Olm M.R."/>
            <person name="Firek B.A."/>
            <person name="Baker R."/>
            <person name="Thomas B.C."/>
            <person name="Morowitz M.J."/>
            <person name="Banfield J.F."/>
        </authorList>
    </citation>
    <scope>NUCLEOTIDE SEQUENCE [LARGE SCALE GENOMIC DNA]</scope>
    <source>
        <strain evidence="1">S2_018_000_R3_110</strain>
    </source>
</reference>
<dbReference type="Proteomes" id="UP000248614">
    <property type="component" value="Unassembled WGS sequence"/>
</dbReference>
<dbReference type="InterPro" id="IPR003772">
    <property type="entry name" value="YceD"/>
</dbReference>
<dbReference type="Pfam" id="PF02620">
    <property type="entry name" value="YceD"/>
    <property type="match status" value="1"/>
</dbReference>
<dbReference type="EMBL" id="QFNF01000007">
    <property type="protein sequence ID" value="PZO79587.1"/>
    <property type="molecule type" value="Genomic_DNA"/>
</dbReference>
<organism evidence="1 2">
    <name type="scientific">Sphingomonas hengshuiensis</name>
    <dbReference type="NCBI Taxonomy" id="1609977"/>
    <lineage>
        <taxon>Bacteria</taxon>
        <taxon>Pseudomonadati</taxon>
        <taxon>Pseudomonadota</taxon>
        <taxon>Alphaproteobacteria</taxon>
        <taxon>Sphingomonadales</taxon>
        <taxon>Sphingomonadaceae</taxon>
        <taxon>Sphingomonas</taxon>
    </lineage>
</organism>
<dbReference type="AlphaFoldDB" id="A0A2W4ZDX3"/>
<evidence type="ECO:0000313" key="1">
    <source>
        <dbReference type="EMBL" id="PZO79587.1"/>
    </source>
</evidence>
<protein>
    <recommendedName>
        <fullName evidence="3">DUF177 domain-containing protein</fullName>
    </recommendedName>
</protein>
<sequence length="172" mass="18350">MTPEFHRPVRIDQIGEGELRQQITADGDERRRLTGRFGLVELGSLTADYTLRRDAAGIVATGRLRAEVAQPCVASGEPVPESVDEAFTLRFLPDGSVDSSELELDGDAMDTMFYAGGSIDLGEAAAETLALALDPYPRSPHAEEALRAAGVLREEDAGPMPALGGLADLLKK</sequence>
<evidence type="ECO:0000313" key="2">
    <source>
        <dbReference type="Proteomes" id="UP000248614"/>
    </source>
</evidence>